<dbReference type="EMBL" id="KL197715">
    <property type="protein sequence ID" value="KDQ59728.1"/>
    <property type="molecule type" value="Genomic_DNA"/>
</dbReference>
<dbReference type="Proteomes" id="UP000027265">
    <property type="component" value="Unassembled WGS sequence"/>
</dbReference>
<gene>
    <name evidence="1" type="ORF">JAAARDRAFT_631105</name>
</gene>
<accession>A0A067PY29</accession>
<dbReference type="HOGENOM" id="CLU_2705156_0_0_1"/>
<name>A0A067PY29_9AGAM</name>
<dbReference type="InParanoid" id="A0A067PY29"/>
<proteinExistence type="predicted"/>
<evidence type="ECO:0000313" key="2">
    <source>
        <dbReference type="Proteomes" id="UP000027265"/>
    </source>
</evidence>
<evidence type="ECO:0000313" key="1">
    <source>
        <dbReference type="EMBL" id="KDQ59728.1"/>
    </source>
</evidence>
<reference evidence="2" key="1">
    <citation type="journal article" date="2014" name="Proc. Natl. Acad. Sci. U.S.A.">
        <title>Extensive sampling of basidiomycete genomes demonstrates inadequacy of the white-rot/brown-rot paradigm for wood decay fungi.</title>
        <authorList>
            <person name="Riley R."/>
            <person name="Salamov A.A."/>
            <person name="Brown D.W."/>
            <person name="Nagy L.G."/>
            <person name="Floudas D."/>
            <person name="Held B.W."/>
            <person name="Levasseur A."/>
            <person name="Lombard V."/>
            <person name="Morin E."/>
            <person name="Otillar R."/>
            <person name="Lindquist E.A."/>
            <person name="Sun H."/>
            <person name="LaButti K.M."/>
            <person name="Schmutz J."/>
            <person name="Jabbour D."/>
            <person name="Luo H."/>
            <person name="Baker S.E."/>
            <person name="Pisabarro A.G."/>
            <person name="Walton J.D."/>
            <person name="Blanchette R.A."/>
            <person name="Henrissat B."/>
            <person name="Martin F."/>
            <person name="Cullen D."/>
            <person name="Hibbett D.S."/>
            <person name="Grigoriev I.V."/>
        </authorList>
    </citation>
    <scope>NUCLEOTIDE SEQUENCE [LARGE SCALE GENOMIC DNA]</scope>
    <source>
        <strain evidence="2">MUCL 33604</strain>
    </source>
</reference>
<protein>
    <submittedName>
        <fullName evidence="1">Uncharacterized protein</fullName>
    </submittedName>
</protein>
<keyword evidence="2" id="KW-1185">Reference proteome</keyword>
<organism evidence="1 2">
    <name type="scientific">Jaapia argillacea MUCL 33604</name>
    <dbReference type="NCBI Taxonomy" id="933084"/>
    <lineage>
        <taxon>Eukaryota</taxon>
        <taxon>Fungi</taxon>
        <taxon>Dikarya</taxon>
        <taxon>Basidiomycota</taxon>
        <taxon>Agaricomycotina</taxon>
        <taxon>Agaricomycetes</taxon>
        <taxon>Agaricomycetidae</taxon>
        <taxon>Jaapiales</taxon>
        <taxon>Jaapiaceae</taxon>
        <taxon>Jaapia</taxon>
    </lineage>
</organism>
<dbReference type="AlphaFoldDB" id="A0A067PY29"/>
<sequence>MLSKCNDQVTIALFIVIGVSNSLIWTSMAALEPNRDHVGCQIRSACNLLQVRNLLSVPNYADVKLYHTRRQRC</sequence>